<gene>
    <name evidence="2" type="ORF">BSAL_43125</name>
</gene>
<keyword evidence="3" id="KW-1185">Reference proteome</keyword>
<evidence type="ECO:0000313" key="2">
    <source>
        <dbReference type="EMBL" id="CUG93486.1"/>
    </source>
</evidence>
<dbReference type="EMBL" id="CYKH01002157">
    <property type="protein sequence ID" value="CUG93486.1"/>
    <property type="molecule type" value="Genomic_DNA"/>
</dbReference>
<feature type="transmembrane region" description="Helical" evidence="1">
    <location>
        <begin position="213"/>
        <end position="232"/>
    </location>
</feature>
<sequence length="285" mass="32836">MVLGHRLHLLEFHEQQWFPEHIRELVVETLYLIWTQVPMPSMSMAQSVVCRVIEDVLRETKCVEMVDLCSGGGGPMPSVASSLRIPVTLTDLFPQAEHWERLQRSGNTRQFLRFVKEPVDATNLSVGRLRKSNVLRTFCLSLHHFQPQDVRRFLNDTISAQQPIVFVEAQERSLRFLVPFFLFAYPATWLLWVVVLTLRIVLSNGKALLDKNWWMTLALTVVVPVVPLIVWVDGLVSGIRTYSQEEFLDVAVTCTNSASYDWSVFTKIYWGFVMTFYRGTPKKSS</sequence>
<dbReference type="VEuPathDB" id="TriTrypDB:BSAL_43125"/>
<keyword evidence="1" id="KW-1133">Transmembrane helix</keyword>
<evidence type="ECO:0000313" key="3">
    <source>
        <dbReference type="Proteomes" id="UP000051952"/>
    </source>
</evidence>
<keyword evidence="1" id="KW-0472">Membrane</keyword>
<feature type="transmembrane region" description="Helical" evidence="1">
    <location>
        <begin position="176"/>
        <end position="201"/>
    </location>
</feature>
<organism evidence="2 3">
    <name type="scientific">Bodo saltans</name>
    <name type="common">Flagellated protozoan</name>
    <dbReference type="NCBI Taxonomy" id="75058"/>
    <lineage>
        <taxon>Eukaryota</taxon>
        <taxon>Discoba</taxon>
        <taxon>Euglenozoa</taxon>
        <taxon>Kinetoplastea</taxon>
        <taxon>Metakinetoplastina</taxon>
        <taxon>Eubodonida</taxon>
        <taxon>Bodonidae</taxon>
        <taxon>Bodo</taxon>
    </lineage>
</organism>
<dbReference type="AlphaFoldDB" id="A0A0S4JSZ2"/>
<dbReference type="OrthoDB" id="2101715at2759"/>
<keyword evidence="1 2" id="KW-0812">Transmembrane</keyword>
<proteinExistence type="predicted"/>
<name>A0A0S4JSZ2_BODSA</name>
<dbReference type="Proteomes" id="UP000051952">
    <property type="component" value="Unassembled WGS sequence"/>
</dbReference>
<accession>A0A0S4JSZ2</accession>
<protein>
    <submittedName>
        <fullName evidence="2">Transmembrane protein, putative</fullName>
    </submittedName>
</protein>
<dbReference type="OMA" id="IDDQTWF"/>
<evidence type="ECO:0000256" key="1">
    <source>
        <dbReference type="SAM" id="Phobius"/>
    </source>
</evidence>
<reference evidence="3" key="1">
    <citation type="submission" date="2015-09" db="EMBL/GenBank/DDBJ databases">
        <authorList>
            <consortium name="Pathogen Informatics"/>
        </authorList>
    </citation>
    <scope>NUCLEOTIDE SEQUENCE [LARGE SCALE GENOMIC DNA]</scope>
    <source>
        <strain evidence="3">Lake Konstanz</strain>
    </source>
</reference>